<gene>
    <name evidence="2" type="ORF">CLV37_11088</name>
</gene>
<dbReference type="EMBL" id="PVZF01000010">
    <property type="protein sequence ID" value="PRY12528.1"/>
    <property type="molecule type" value="Genomic_DNA"/>
</dbReference>
<dbReference type="AlphaFoldDB" id="A0A2T0R0E0"/>
<keyword evidence="3" id="KW-1185">Reference proteome</keyword>
<reference evidence="2 3" key="1">
    <citation type="submission" date="2018-03" db="EMBL/GenBank/DDBJ databases">
        <title>Genomic Encyclopedia of Archaeal and Bacterial Type Strains, Phase II (KMG-II): from individual species to whole genera.</title>
        <authorList>
            <person name="Goeker M."/>
        </authorList>
    </citation>
    <scope>NUCLEOTIDE SEQUENCE [LARGE SCALE GENOMIC DNA]</scope>
    <source>
        <strain evidence="2 3">DSM 19711</strain>
    </source>
</reference>
<evidence type="ECO:0000313" key="2">
    <source>
        <dbReference type="EMBL" id="PRY12528.1"/>
    </source>
</evidence>
<dbReference type="Proteomes" id="UP000238083">
    <property type="component" value="Unassembled WGS sequence"/>
</dbReference>
<accession>A0A2T0R0E0</accession>
<proteinExistence type="predicted"/>
<name>A0A2T0R0E0_9ACTN</name>
<evidence type="ECO:0000256" key="1">
    <source>
        <dbReference type="SAM" id="MobiDB-lite"/>
    </source>
</evidence>
<comment type="caution">
    <text evidence="2">The sequence shown here is derived from an EMBL/GenBank/DDBJ whole genome shotgun (WGS) entry which is preliminary data.</text>
</comment>
<feature type="region of interest" description="Disordered" evidence="1">
    <location>
        <begin position="1"/>
        <end position="21"/>
    </location>
</feature>
<organism evidence="2 3">
    <name type="scientific">Kineococcus rhizosphaerae</name>
    <dbReference type="NCBI Taxonomy" id="559628"/>
    <lineage>
        <taxon>Bacteria</taxon>
        <taxon>Bacillati</taxon>
        <taxon>Actinomycetota</taxon>
        <taxon>Actinomycetes</taxon>
        <taxon>Kineosporiales</taxon>
        <taxon>Kineosporiaceae</taxon>
        <taxon>Kineococcus</taxon>
    </lineage>
</organism>
<sequence length="167" mass="17445">MAGGTTVESLAPGGSWGEGGGMAEETVVRARVRHEPDRSYTVLVVGPAGEVEVGATNETGQLDRLAAEGAARLLGVRPEQVAVELVVPRPPYGRDGQLVRITSRDVPEDHGALGQAHWFGAEAAWFVTVAGSGTGVVASEGLDFAPRVEQAELAELTDHLQRAGRRG</sequence>
<protein>
    <submittedName>
        <fullName evidence="2">Uncharacterized protein</fullName>
    </submittedName>
</protein>
<evidence type="ECO:0000313" key="3">
    <source>
        <dbReference type="Proteomes" id="UP000238083"/>
    </source>
</evidence>